<reference evidence="1 2" key="1">
    <citation type="submission" date="2016-01" db="EMBL/GenBank/DDBJ databases">
        <authorList>
            <person name="Oliw E.H."/>
        </authorList>
    </citation>
    <scope>NUCLEOTIDE SEQUENCE [LARGE SCALE GENOMIC DNA]</scope>
    <source>
        <strain evidence="1 2">Zutra 3-1</strain>
    </source>
</reference>
<name>A0A1S7REU4_9HYPH</name>
<dbReference type="Proteomes" id="UP000191987">
    <property type="component" value="Unassembled WGS sequence"/>
</dbReference>
<dbReference type="AlphaFoldDB" id="A0A1S7REU4"/>
<sequence length="366" mass="41791">MKTKLPIDFTRAYARSGKTLAVVATRDNAEPFDPDGRFYRYDRDDVPPQDWTYSDFGFHIQSMTVYHSAEHATPDGYFVLLSSEGDVYHTYWKENFQEKIQGAGSWSDDSKGYGRLTRIREIGQHLYACGEGGQIYVRKGNNDWRLLTDKLLLNPNAQEEAKPEKEPEFLSPEWQEWVTQSALNPASRDILFFDINGLSEEAIYLCGEEGPGTKPVLCFWDGHELHELKIPIPVAALTGIYIENPDSVWICGREGVLIHGSHTRGFSPVALRQQHNLFHMITPYREKLVMAASVRPGGLYEYDPKTGRFGRFDPPLPRLSNRDDNESIDNGPFFAQVIENVLWVVASKDVFRFDGAAWERIEHPDL</sequence>
<evidence type="ECO:0000313" key="1">
    <source>
        <dbReference type="EMBL" id="CUX51508.1"/>
    </source>
</evidence>
<accession>A0A1S7REU4</accession>
<proteinExistence type="predicted"/>
<dbReference type="SUPFAM" id="SSF82171">
    <property type="entry name" value="DPP6 N-terminal domain-like"/>
    <property type="match status" value="1"/>
</dbReference>
<dbReference type="EMBL" id="FBWG01000033">
    <property type="protein sequence ID" value="CUX51508.1"/>
    <property type="molecule type" value="Genomic_DNA"/>
</dbReference>
<dbReference type="RefSeq" id="WP_080820414.1">
    <property type="nucleotide sequence ID" value="NZ_LT009749.1"/>
</dbReference>
<evidence type="ECO:0000313" key="2">
    <source>
        <dbReference type="Proteomes" id="UP000191987"/>
    </source>
</evidence>
<gene>
    <name evidence="1" type="ORF">AGR7C_Lc150051</name>
</gene>
<organism evidence="1 2">
    <name type="scientific">Agrobacterium deltaense Zutra 3/1</name>
    <dbReference type="NCBI Taxonomy" id="1183427"/>
    <lineage>
        <taxon>Bacteria</taxon>
        <taxon>Pseudomonadati</taxon>
        <taxon>Pseudomonadota</taxon>
        <taxon>Alphaproteobacteria</taxon>
        <taxon>Hyphomicrobiales</taxon>
        <taxon>Rhizobiaceae</taxon>
        <taxon>Rhizobium/Agrobacterium group</taxon>
        <taxon>Agrobacterium</taxon>
    </lineage>
</organism>
<protein>
    <submittedName>
        <fullName evidence="1">Uncharacterized protein</fullName>
    </submittedName>
</protein>